<dbReference type="PANTHER" id="PTHR14534">
    <property type="entry name" value="VACUOLAR IMPORT AND DEGRADATION PROTEIN 24"/>
    <property type="match status" value="1"/>
</dbReference>
<dbReference type="GO" id="GO:0006623">
    <property type="term" value="P:protein targeting to vacuole"/>
    <property type="evidence" value="ECO:0007669"/>
    <property type="project" value="TreeGrafter"/>
</dbReference>
<feature type="signal peptide" evidence="2">
    <location>
        <begin position="1"/>
        <end position="27"/>
    </location>
</feature>
<dbReference type="GO" id="GO:0034657">
    <property type="term" value="C:GID complex"/>
    <property type="evidence" value="ECO:0007669"/>
    <property type="project" value="TreeGrafter"/>
</dbReference>
<dbReference type="GO" id="GO:0005773">
    <property type="term" value="C:vacuole"/>
    <property type="evidence" value="ECO:0007669"/>
    <property type="project" value="GOC"/>
</dbReference>
<evidence type="ECO:0000313" key="3">
    <source>
        <dbReference type="EMBL" id="KAH0458462.1"/>
    </source>
</evidence>
<dbReference type="PANTHER" id="PTHR14534:SF3">
    <property type="entry name" value="GID COMPLEX SUBUNIT 4 HOMOLOG"/>
    <property type="match status" value="1"/>
</dbReference>
<protein>
    <submittedName>
        <fullName evidence="3">Uncharacterized protein</fullName>
    </submittedName>
</protein>
<evidence type="ECO:0000256" key="1">
    <source>
        <dbReference type="ARBA" id="ARBA00061469"/>
    </source>
</evidence>
<dbReference type="Proteomes" id="UP000775213">
    <property type="component" value="Unassembled WGS sequence"/>
</dbReference>
<comment type="similarity">
    <text evidence="1">Belongs to the GID4/VID24 family.</text>
</comment>
<feature type="chain" id="PRO_5043473704" evidence="2">
    <location>
        <begin position="28"/>
        <end position="127"/>
    </location>
</feature>
<dbReference type="EMBL" id="JAGFBR010000012">
    <property type="protein sequence ID" value="KAH0458462.1"/>
    <property type="molecule type" value="Genomic_DNA"/>
</dbReference>
<gene>
    <name evidence="3" type="ORF">IEQ34_013777</name>
</gene>
<dbReference type="GO" id="GO:0043161">
    <property type="term" value="P:proteasome-mediated ubiquitin-dependent protein catabolic process"/>
    <property type="evidence" value="ECO:0007669"/>
    <property type="project" value="TreeGrafter"/>
</dbReference>
<organism evidence="3 4">
    <name type="scientific">Dendrobium chrysotoxum</name>
    <name type="common">Orchid</name>
    <dbReference type="NCBI Taxonomy" id="161865"/>
    <lineage>
        <taxon>Eukaryota</taxon>
        <taxon>Viridiplantae</taxon>
        <taxon>Streptophyta</taxon>
        <taxon>Embryophyta</taxon>
        <taxon>Tracheophyta</taxon>
        <taxon>Spermatophyta</taxon>
        <taxon>Magnoliopsida</taxon>
        <taxon>Liliopsida</taxon>
        <taxon>Asparagales</taxon>
        <taxon>Orchidaceae</taxon>
        <taxon>Epidendroideae</taxon>
        <taxon>Malaxideae</taxon>
        <taxon>Dendrobiinae</taxon>
        <taxon>Dendrobium</taxon>
    </lineage>
</organism>
<keyword evidence="4" id="KW-1185">Reference proteome</keyword>
<dbReference type="AlphaFoldDB" id="A0AAV7GS89"/>
<sequence>MMCFTIKYSCTLWCIDVILHFLGCSFKQDLNDGYLCGTMEALNVPLADTPVSYVVNLVVTFWDGELIDAKNYTFYTGKWEAITQLHLEPTTDVEEEKEEAVPVPAAPDAPTLLRIASPLDHLVQRFN</sequence>
<comment type="caution">
    <text evidence="3">The sequence shown here is derived from an EMBL/GenBank/DDBJ whole genome shotgun (WGS) entry which is preliminary data.</text>
</comment>
<dbReference type="InterPro" id="IPR018618">
    <property type="entry name" value="GID4/10-like"/>
</dbReference>
<dbReference type="GO" id="GO:0007039">
    <property type="term" value="P:protein catabolic process in the vacuole"/>
    <property type="evidence" value="ECO:0007669"/>
    <property type="project" value="TreeGrafter"/>
</dbReference>
<dbReference type="GO" id="GO:0045721">
    <property type="term" value="P:negative regulation of gluconeogenesis"/>
    <property type="evidence" value="ECO:0007669"/>
    <property type="project" value="TreeGrafter"/>
</dbReference>
<evidence type="ECO:0000313" key="4">
    <source>
        <dbReference type="Proteomes" id="UP000775213"/>
    </source>
</evidence>
<keyword evidence="2" id="KW-0732">Signal</keyword>
<accession>A0AAV7GS89</accession>
<reference evidence="3 4" key="1">
    <citation type="journal article" date="2021" name="Hortic Res">
        <title>Chromosome-scale assembly of the Dendrobium chrysotoxum genome enhances the understanding of orchid evolution.</title>
        <authorList>
            <person name="Zhang Y."/>
            <person name="Zhang G.Q."/>
            <person name="Zhang D."/>
            <person name="Liu X.D."/>
            <person name="Xu X.Y."/>
            <person name="Sun W.H."/>
            <person name="Yu X."/>
            <person name="Zhu X."/>
            <person name="Wang Z.W."/>
            <person name="Zhao X."/>
            <person name="Zhong W.Y."/>
            <person name="Chen H."/>
            <person name="Yin W.L."/>
            <person name="Huang T."/>
            <person name="Niu S.C."/>
            <person name="Liu Z.J."/>
        </authorList>
    </citation>
    <scope>NUCLEOTIDE SEQUENCE [LARGE SCALE GENOMIC DNA]</scope>
    <source>
        <strain evidence="3">Lindl</strain>
    </source>
</reference>
<name>A0AAV7GS89_DENCH</name>
<proteinExistence type="inferred from homology"/>
<evidence type="ECO:0000256" key="2">
    <source>
        <dbReference type="SAM" id="SignalP"/>
    </source>
</evidence>